<dbReference type="EMBL" id="AVOT02013736">
    <property type="protein sequence ID" value="MBW0496628.1"/>
    <property type="molecule type" value="Genomic_DNA"/>
</dbReference>
<dbReference type="OrthoDB" id="2506833at2759"/>
<dbReference type="Proteomes" id="UP000765509">
    <property type="component" value="Unassembled WGS sequence"/>
</dbReference>
<proteinExistence type="predicted"/>
<reference evidence="2" key="1">
    <citation type="submission" date="2021-03" db="EMBL/GenBank/DDBJ databases">
        <title>Draft genome sequence of rust myrtle Austropuccinia psidii MF-1, a brazilian biotype.</title>
        <authorList>
            <person name="Quecine M.C."/>
            <person name="Pachon D.M.R."/>
            <person name="Bonatelli M.L."/>
            <person name="Correr F.H."/>
            <person name="Franceschini L.M."/>
            <person name="Leite T.F."/>
            <person name="Margarido G.R.A."/>
            <person name="Almeida C.A."/>
            <person name="Ferrarezi J.A."/>
            <person name="Labate C.A."/>
        </authorList>
    </citation>
    <scope>NUCLEOTIDE SEQUENCE</scope>
    <source>
        <strain evidence="2">MF-1</strain>
    </source>
</reference>
<comment type="caution">
    <text evidence="2">The sequence shown here is derived from an EMBL/GenBank/DDBJ whole genome shotgun (WGS) entry which is preliminary data.</text>
</comment>
<gene>
    <name evidence="2" type="ORF">O181_036343</name>
</gene>
<accession>A0A9Q3H946</accession>
<dbReference type="Pfam" id="PF07727">
    <property type="entry name" value="RVT_2"/>
    <property type="match status" value="1"/>
</dbReference>
<organism evidence="2 3">
    <name type="scientific">Austropuccinia psidii MF-1</name>
    <dbReference type="NCBI Taxonomy" id="1389203"/>
    <lineage>
        <taxon>Eukaryota</taxon>
        <taxon>Fungi</taxon>
        <taxon>Dikarya</taxon>
        <taxon>Basidiomycota</taxon>
        <taxon>Pucciniomycotina</taxon>
        <taxon>Pucciniomycetes</taxon>
        <taxon>Pucciniales</taxon>
        <taxon>Sphaerophragmiaceae</taxon>
        <taxon>Austropuccinia</taxon>
    </lineage>
</organism>
<evidence type="ECO:0000313" key="2">
    <source>
        <dbReference type="EMBL" id="MBW0496628.1"/>
    </source>
</evidence>
<feature type="domain" description="Reverse transcriptase Ty1/copia-type" evidence="1">
    <location>
        <begin position="198"/>
        <end position="438"/>
    </location>
</feature>
<sequence length="461" mass="53227">MKVLAKKQKTEAKLEEAGETLRALTLEKHSDGLRLWDPHSGRIRISHDYSVTNKQIKIELRNPEAILPQESSQTLKITLPKHHSITTASIEDLVEQEDPVADQPVQGEPVETTVPLSSQTKIVNKHYNYVLFYEKPPKNRSSSVSDNNLVEGKRTCQAPDCFYLTDIVPYSKALSTPTEKDRWKTAMDTELDSLMIHNIWILVPYPKHKERVIGGMWCLTHKQNEFGEVYWYEARWVVFGNHQENLLHDFNTWASVGRNEMFKTSLLLVVTFHLIPYQFDIDTAFLHGNMDAVVYIKQVTGYKQKGRENWVWRLNKSLYGTKQAPQMWKSKLTEVLLSLDMRSAELDESLFSSSNNALMLHIHVDDGFLIIKNEGLILNFLLNLNKQLKLKFKKCPTQHLGYSFVWEGDRLLINKSDLINRILDQFNMENSKAVKTPCNSNLLNEIYFKGGTKTSLNFSRL</sequence>
<protein>
    <recommendedName>
        <fullName evidence="1">Reverse transcriptase Ty1/copia-type domain-containing protein</fullName>
    </recommendedName>
</protein>
<name>A0A9Q3H946_9BASI</name>
<dbReference type="AlphaFoldDB" id="A0A9Q3H946"/>
<keyword evidence="3" id="KW-1185">Reference proteome</keyword>
<evidence type="ECO:0000313" key="3">
    <source>
        <dbReference type="Proteomes" id="UP000765509"/>
    </source>
</evidence>
<evidence type="ECO:0000259" key="1">
    <source>
        <dbReference type="Pfam" id="PF07727"/>
    </source>
</evidence>
<dbReference type="InterPro" id="IPR013103">
    <property type="entry name" value="RVT_2"/>
</dbReference>